<dbReference type="EMBL" id="CP093347">
    <property type="protein sequence ID" value="WOH01881.1"/>
    <property type="molecule type" value="Genomic_DNA"/>
</dbReference>
<evidence type="ECO:0000256" key="1">
    <source>
        <dbReference type="SAM" id="Phobius"/>
    </source>
</evidence>
<dbReference type="Proteomes" id="UP000077755">
    <property type="component" value="Chromosome 5"/>
</dbReference>
<dbReference type="GO" id="GO:0016020">
    <property type="term" value="C:membrane"/>
    <property type="evidence" value="ECO:0007669"/>
    <property type="project" value="TreeGrafter"/>
</dbReference>
<reference evidence="3" key="2">
    <citation type="submission" date="2022-03" db="EMBL/GenBank/DDBJ databases">
        <title>Draft title - Genomic analysis of global carrot germplasm unveils the trajectory of domestication and the origin of high carotenoid orange carrot.</title>
        <authorList>
            <person name="Iorizzo M."/>
            <person name="Ellison S."/>
            <person name="Senalik D."/>
            <person name="Macko-Podgorni A."/>
            <person name="Grzebelus D."/>
            <person name="Bostan H."/>
            <person name="Rolling W."/>
            <person name="Curaba J."/>
            <person name="Simon P."/>
        </authorList>
    </citation>
    <scope>NUCLEOTIDE SEQUENCE</scope>
    <source>
        <tissue evidence="3">Leaf</tissue>
    </source>
</reference>
<dbReference type="Pfam" id="PF06697">
    <property type="entry name" value="DUF1191"/>
    <property type="match status" value="1"/>
</dbReference>
<feature type="signal peptide" evidence="2">
    <location>
        <begin position="1"/>
        <end position="18"/>
    </location>
</feature>
<dbReference type="PANTHER" id="PTHR33512">
    <property type="entry name" value="PROTEIN, PUTATIVE (DUF1191)-RELATED"/>
    <property type="match status" value="1"/>
</dbReference>
<feature type="transmembrane region" description="Helical" evidence="1">
    <location>
        <begin position="234"/>
        <end position="255"/>
    </location>
</feature>
<sequence length="310" mass="34283">MLMFTCLFVILCLPMLMAESPTKLSARLLDSILQDYAFRALDHRPRTGIVVDGNVPSNLNGIQVAALRLRSGSLRKRGFSFYKEFEIPAGVIEQPFVERLALVYHDLGNFSSLYSLPGYTFLAPVVGLLAYDASNLSATNLSELDIRASGEPMLVKFMDLQASNYGVSPMCVFFDLYGSVEFDNVVRGNECRATEQGHFSIVIEFTAPAPAPSAETHPLLSGDNAGRRTKRERFIIIVGSVVAGGFLVMLLAVWLRKCRRRDRIQKLEEAAQSGVPLSTTTVGTMKVSVADVTRTRPKLENDYILDTDFL</sequence>
<protein>
    <recommendedName>
        <fullName evidence="5">Legume lectin domain-containing protein</fullName>
    </recommendedName>
</protein>
<dbReference type="InterPro" id="IPR010605">
    <property type="entry name" value="DUF1191"/>
</dbReference>
<keyword evidence="1" id="KW-0812">Transmembrane</keyword>
<keyword evidence="1" id="KW-1133">Transmembrane helix</keyword>
<keyword evidence="2" id="KW-0732">Signal</keyword>
<evidence type="ECO:0000313" key="3">
    <source>
        <dbReference type="EMBL" id="WOH01881.1"/>
    </source>
</evidence>
<reference evidence="3" key="1">
    <citation type="journal article" date="2016" name="Nat. Genet.">
        <title>A high-quality carrot genome assembly provides new insights into carotenoid accumulation and asterid genome evolution.</title>
        <authorList>
            <person name="Iorizzo M."/>
            <person name="Ellison S."/>
            <person name="Senalik D."/>
            <person name="Zeng P."/>
            <person name="Satapoomin P."/>
            <person name="Huang J."/>
            <person name="Bowman M."/>
            <person name="Iovene M."/>
            <person name="Sanseverino W."/>
            <person name="Cavagnaro P."/>
            <person name="Yildiz M."/>
            <person name="Macko-Podgorni A."/>
            <person name="Moranska E."/>
            <person name="Grzebelus E."/>
            <person name="Grzebelus D."/>
            <person name="Ashrafi H."/>
            <person name="Zheng Z."/>
            <person name="Cheng S."/>
            <person name="Spooner D."/>
            <person name="Van Deynze A."/>
            <person name="Simon P."/>
        </authorList>
    </citation>
    <scope>NUCLEOTIDE SEQUENCE</scope>
    <source>
        <tissue evidence="3">Leaf</tissue>
    </source>
</reference>
<feature type="chain" id="PRO_5042266941" description="Legume lectin domain-containing protein" evidence="2">
    <location>
        <begin position="19"/>
        <end position="310"/>
    </location>
</feature>
<accession>A0AAF1B3I7</accession>
<evidence type="ECO:0000256" key="2">
    <source>
        <dbReference type="SAM" id="SignalP"/>
    </source>
</evidence>
<evidence type="ECO:0008006" key="5">
    <source>
        <dbReference type="Google" id="ProtNLM"/>
    </source>
</evidence>
<gene>
    <name evidence="3" type="ORF">DCAR_0521267</name>
</gene>
<keyword evidence="4" id="KW-1185">Reference proteome</keyword>
<keyword evidence="1" id="KW-0472">Membrane</keyword>
<name>A0AAF1B3I7_DAUCS</name>
<organism evidence="3 4">
    <name type="scientific">Daucus carota subsp. sativus</name>
    <name type="common">Carrot</name>
    <dbReference type="NCBI Taxonomy" id="79200"/>
    <lineage>
        <taxon>Eukaryota</taxon>
        <taxon>Viridiplantae</taxon>
        <taxon>Streptophyta</taxon>
        <taxon>Embryophyta</taxon>
        <taxon>Tracheophyta</taxon>
        <taxon>Spermatophyta</taxon>
        <taxon>Magnoliopsida</taxon>
        <taxon>eudicotyledons</taxon>
        <taxon>Gunneridae</taxon>
        <taxon>Pentapetalae</taxon>
        <taxon>asterids</taxon>
        <taxon>campanulids</taxon>
        <taxon>Apiales</taxon>
        <taxon>Apiaceae</taxon>
        <taxon>Apioideae</taxon>
        <taxon>Scandiceae</taxon>
        <taxon>Daucinae</taxon>
        <taxon>Daucus</taxon>
        <taxon>Daucus sect. Daucus</taxon>
    </lineage>
</organism>
<evidence type="ECO:0000313" key="4">
    <source>
        <dbReference type="Proteomes" id="UP000077755"/>
    </source>
</evidence>
<dbReference type="KEGG" id="dcr:108222150"/>
<proteinExistence type="predicted"/>
<dbReference type="PANTHER" id="PTHR33512:SF34">
    <property type="entry name" value="MALECTIN-LIKE DOMAIN-CONTAINING PROTEIN"/>
    <property type="match status" value="1"/>
</dbReference>
<dbReference type="AlphaFoldDB" id="A0AAF1B3I7"/>